<dbReference type="STRING" id="571913.VV02_17225"/>
<feature type="transmembrane region" description="Helical" evidence="1">
    <location>
        <begin position="70"/>
        <end position="90"/>
    </location>
</feature>
<dbReference type="Proteomes" id="UP000066480">
    <property type="component" value="Chromosome"/>
</dbReference>
<organism evidence="2 3">
    <name type="scientific">Luteipulveratus mongoliensis</name>
    <dbReference type="NCBI Taxonomy" id="571913"/>
    <lineage>
        <taxon>Bacteria</taxon>
        <taxon>Bacillati</taxon>
        <taxon>Actinomycetota</taxon>
        <taxon>Actinomycetes</taxon>
        <taxon>Micrococcales</taxon>
        <taxon>Dermacoccaceae</taxon>
        <taxon>Luteipulveratus</taxon>
    </lineage>
</organism>
<reference evidence="2 3" key="1">
    <citation type="submission" date="2015-03" db="EMBL/GenBank/DDBJ databases">
        <title>Luteipulveratus halotolerans sp. nov., a novel actinobacterium (Dermacoccaceae) from Sarawak, Malaysia.</title>
        <authorList>
            <person name="Juboi H."/>
            <person name="Basik A."/>
            <person name="Shamsul S.S."/>
            <person name="Arnold P."/>
            <person name="Schmitt E.K."/>
            <person name="Sanglier J.-J."/>
            <person name="Yeo T."/>
        </authorList>
    </citation>
    <scope>NUCLEOTIDE SEQUENCE [LARGE SCALE GENOMIC DNA]</scope>
    <source>
        <strain evidence="2 3">MN07-A0370</strain>
    </source>
</reference>
<keyword evidence="1" id="KW-0472">Membrane</keyword>
<gene>
    <name evidence="2" type="ORF">VV02_17225</name>
</gene>
<keyword evidence="1" id="KW-0812">Transmembrane</keyword>
<keyword evidence="1" id="KW-1133">Transmembrane helix</keyword>
<evidence type="ECO:0000256" key="1">
    <source>
        <dbReference type="SAM" id="Phobius"/>
    </source>
</evidence>
<dbReference type="KEGG" id="lmoi:VV02_17225"/>
<accession>A0A0K1JQN4</accession>
<proteinExistence type="predicted"/>
<name>A0A0K1JQN4_9MICO</name>
<dbReference type="Pfam" id="PF14087">
    <property type="entry name" value="DUF4267"/>
    <property type="match status" value="1"/>
</dbReference>
<sequence>MGLAITWIACIGIIGIGIAYWLRNEKNAEGFGLPVLPAPEARGWWQVKGIRDIASGLVGIVMIFAEPDAVAWVILVEALIPIGDMTLILGNHGRKSAAYGIHGVTAAFMVLAAILLLV</sequence>
<dbReference type="InterPro" id="IPR025363">
    <property type="entry name" value="DUF4267"/>
</dbReference>
<feature type="transmembrane region" description="Helical" evidence="1">
    <location>
        <begin position="97"/>
        <end position="117"/>
    </location>
</feature>
<evidence type="ECO:0008006" key="4">
    <source>
        <dbReference type="Google" id="ProtNLM"/>
    </source>
</evidence>
<evidence type="ECO:0000313" key="2">
    <source>
        <dbReference type="EMBL" id="AKU19037.1"/>
    </source>
</evidence>
<evidence type="ECO:0000313" key="3">
    <source>
        <dbReference type="Proteomes" id="UP000066480"/>
    </source>
</evidence>
<dbReference type="EMBL" id="CP011112">
    <property type="protein sequence ID" value="AKU19037.1"/>
    <property type="molecule type" value="Genomic_DNA"/>
</dbReference>
<feature type="transmembrane region" description="Helical" evidence="1">
    <location>
        <begin position="6"/>
        <end position="22"/>
    </location>
</feature>
<keyword evidence="3" id="KW-1185">Reference proteome</keyword>
<protein>
    <recommendedName>
        <fullName evidence="4">Small membrane hydrophobic protein</fullName>
    </recommendedName>
</protein>
<dbReference type="PATRIC" id="fig|571913.6.peg.3494"/>
<dbReference type="AlphaFoldDB" id="A0A0K1JQN4"/>